<evidence type="ECO:0000313" key="3">
    <source>
        <dbReference type="Proteomes" id="UP001175227"/>
    </source>
</evidence>
<reference evidence="1" key="1">
    <citation type="submission" date="2023-06" db="EMBL/GenBank/DDBJ databases">
        <authorList>
            <consortium name="Lawrence Berkeley National Laboratory"/>
            <person name="Ahrendt S."/>
            <person name="Sahu N."/>
            <person name="Indic B."/>
            <person name="Wong-Bajracharya J."/>
            <person name="Merenyi Z."/>
            <person name="Ke H.-M."/>
            <person name="Monk M."/>
            <person name="Kocsube S."/>
            <person name="Drula E."/>
            <person name="Lipzen A."/>
            <person name="Balint B."/>
            <person name="Henrissat B."/>
            <person name="Andreopoulos B."/>
            <person name="Martin F.M."/>
            <person name="Harder C.B."/>
            <person name="Rigling D."/>
            <person name="Ford K.L."/>
            <person name="Foster G.D."/>
            <person name="Pangilinan J."/>
            <person name="Papanicolaou A."/>
            <person name="Barry K."/>
            <person name="LaButti K."/>
            <person name="Viragh M."/>
            <person name="Koriabine M."/>
            <person name="Yan M."/>
            <person name="Riley R."/>
            <person name="Champramary S."/>
            <person name="Plett K.L."/>
            <person name="Tsai I.J."/>
            <person name="Slot J."/>
            <person name="Sipos G."/>
            <person name="Plett J."/>
            <person name="Nagy L.G."/>
            <person name="Grigoriev I.V."/>
        </authorList>
    </citation>
    <scope>NUCLEOTIDE SEQUENCE</scope>
    <source>
        <strain evidence="1">ICMP 16352</strain>
    </source>
</reference>
<protein>
    <submittedName>
        <fullName evidence="1">Uncharacterized protein</fullName>
    </submittedName>
</protein>
<dbReference type="Proteomes" id="UP001175227">
    <property type="component" value="Unassembled WGS sequence"/>
</dbReference>
<keyword evidence="3" id="KW-1185">Reference proteome</keyword>
<dbReference type="EMBL" id="JAUEPR010000010">
    <property type="protein sequence ID" value="KAK0480335.1"/>
    <property type="molecule type" value="Genomic_DNA"/>
</dbReference>
<sequence>MTPAATQVLRRCCGLLLASHLVRVCDVGDDTCSCRHLGAATLWRLVAGMFILFYCECPLRNKNDSCRRFGAATLSFMLSTGDRVRV</sequence>
<evidence type="ECO:0000313" key="2">
    <source>
        <dbReference type="EMBL" id="KAK0489447.1"/>
    </source>
</evidence>
<organism evidence="1 3">
    <name type="scientific">Armillaria novae-zelandiae</name>
    <dbReference type="NCBI Taxonomy" id="153914"/>
    <lineage>
        <taxon>Eukaryota</taxon>
        <taxon>Fungi</taxon>
        <taxon>Dikarya</taxon>
        <taxon>Basidiomycota</taxon>
        <taxon>Agaricomycotina</taxon>
        <taxon>Agaricomycetes</taxon>
        <taxon>Agaricomycetidae</taxon>
        <taxon>Agaricales</taxon>
        <taxon>Marasmiineae</taxon>
        <taxon>Physalacriaceae</taxon>
        <taxon>Armillaria</taxon>
    </lineage>
</organism>
<dbReference type="EMBL" id="JAUEPR010000002">
    <property type="protein sequence ID" value="KAK0489447.1"/>
    <property type="molecule type" value="Genomic_DNA"/>
</dbReference>
<gene>
    <name evidence="2" type="ORF">IW261DRAFT_1445093</name>
    <name evidence="1" type="ORF">IW261DRAFT_1477427</name>
</gene>
<name>A0AA39PAJ5_9AGAR</name>
<evidence type="ECO:0000313" key="1">
    <source>
        <dbReference type="EMBL" id="KAK0480335.1"/>
    </source>
</evidence>
<dbReference type="AlphaFoldDB" id="A0AA39PAJ5"/>
<comment type="caution">
    <text evidence="1">The sequence shown here is derived from an EMBL/GenBank/DDBJ whole genome shotgun (WGS) entry which is preliminary data.</text>
</comment>
<accession>A0AA39PAJ5</accession>
<proteinExistence type="predicted"/>